<proteinExistence type="inferred from homology"/>
<evidence type="ECO:0000313" key="6">
    <source>
        <dbReference type="Proteomes" id="UP000276133"/>
    </source>
</evidence>
<name>A0A3M7R2S8_BRAPC</name>
<evidence type="ECO:0000313" key="5">
    <source>
        <dbReference type="EMBL" id="RNA17897.1"/>
    </source>
</evidence>
<comment type="caution">
    <text evidence="5">The sequence shown here is derived from an EMBL/GenBank/DDBJ whole genome shotgun (WGS) entry which is preliminary data.</text>
</comment>
<dbReference type="GO" id="GO:0005856">
    <property type="term" value="C:cytoskeleton"/>
    <property type="evidence" value="ECO:0007669"/>
    <property type="project" value="UniProtKB-ARBA"/>
</dbReference>
<dbReference type="EMBL" id="REGN01004349">
    <property type="protein sequence ID" value="RNA17897.1"/>
    <property type="molecule type" value="Genomic_DNA"/>
</dbReference>
<evidence type="ECO:0000256" key="3">
    <source>
        <dbReference type="SAM" id="Coils"/>
    </source>
</evidence>
<dbReference type="AlphaFoldDB" id="A0A3M7R2S8"/>
<feature type="coiled-coil region" evidence="3">
    <location>
        <begin position="64"/>
        <end position="91"/>
    </location>
</feature>
<accession>A0A3M7R2S8</accession>
<dbReference type="Pfam" id="PF10595">
    <property type="entry name" value="FAM161A_B"/>
    <property type="match status" value="1"/>
</dbReference>
<dbReference type="InterPro" id="IPR051655">
    <property type="entry name" value="FAM161"/>
</dbReference>
<feature type="region of interest" description="Disordered" evidence="4">
    <location>
        <begin position="311"/>
        <end position="331"/>
    </location>
</feature>
<dbReference type="Proteomes" id="UP000276133">
    <property type="component" value="Unassembled WGS sequence"/>
</dbReference>
<keyword evidence="2 3" id="KW-0175">Coiled coil</keyword>
<dbReference type="PANTHER" id="PTHR21501">
    <property type="entry name" value="PROTEIN FAM-161"/>
    <property type="match status" value="1"/>
</dbReference>
<dbReference type="GO" id="GO:0044782">
    <property type="term" value="P:cilium organization"/>
    <property type="evidence" value="ECO:0007669"/>
    <property type="project" value="TreeGrafter"/>
</dbReference>
<gene>
    <name evidence="5" type="ORF">BpHYR1_013942</name>
</gene>
<evidence type="ECO:0000256" key="4">
    <source>
        <dbReference type="SAM" id="MobiDB-lite"/>
    </source>
</evidence>
<dbReference type="GO" id="GO:0005929">
    <property type="term" value="C:cilium"/>
    <property type="evidence" value="ECO:0007669"/>
    <property type="project" value="TreeGrafter"/>
</dbReference>
<dbReference type="STRING" id="10195.A0A3M7R2S8"/>
<protein>
    <submittedName>
        <fullName evidence="5">Uncharacterized protein</fullName>
    </submittedName>
</protein>
<dbReference type="InterPro" id="IPR019579">
    <property type="entry name" value="FAM161A/B"/>
</dbReference>
<evidence type="ECO:0000256" key="2">
    <source>
        <dbReference type="ARBA" id="ARBA00023054"/>
    </source>
</evidence>
<comment type="similarity">
    <text evidence="1">Belongs to the FAM161 family.</text>
</comment>
<evidence type="ECO:0000256" key="1">
    <source>
        <dbReference type="ARBA" id="ARBA00006663"/>
    </source>
</evidence>
<organism evidence="5 6">
    <name type="scientific">Brachionus plicatilis</name>
    <name type="common">Marine rotifer</name>
    <name type="synonym">Brachionus muelleri</name>
    <dbReference type="NCBI Taxonomy" id="10195"/>
    <lineage>
        <taxon>Eukaryota</taxon>
        <taxon>Metazoa</taxon>
        <taxon>Spiralia</taxon>
        <taxon>Gnathifera</taxon>
        <taxon>Rotifera</taxon>
        <taxon>Eurotatoria</taxon>
        <taxon>Monogononta</taxon>
        <taxon>Pseudotrocha</taxon>
        <taxon>Ploima</taxon>
        <taxon>Brachionidae</taxon>
        <taxon>Brachionus</taxon>
    </lineage>
</organism>
<feature type="compositionally biased region" description="Basic and acidic residues" evidence="4">
    <location>
        <begin position="312"/>
        <end position="324"/>
    </location>
</feature>
<feature type="coiled-coil region" evidence="3">
    <location>
        <begin position="562"/>
        <end position="600"/>
    </location>
</feature>
<dbReference type="OrthoDB" id="2150121at2759"/>
<feature type="coiled-coil region" evidence="3">
    <location>
        <begin position="376"/>
        <end position="411"/>
    </location>
</feature>
<reference evidence="5 6" key="1">
    <citation type="journal article" date="2018" name="Sci. Rep.">
        <title>Genomic signatures of local adaptation to the degree of environmental predictability in rotifers.</title>
        <authorList>
            <person name="Franch-Gras L."/>
            <person name="Hahn C."/>
            <person name="Garcia-Roger E.M."/>
            <person name="Carmona M.J."/>
            <person name="Serra M."/>
            <person name="Gomez A."/>
        </authorList>
    </citation>
    <scope>NUCLEOTIDE SEQUENCE [LARGE SCALE GENOMIC DNA]</scope>
    <source>
        <strain evidence="5">HYR1</strain>
    </source>
</reference>
<keyword evidence="6" id="KW-1185">Reference proteome</keyword>
<feature type="compositionally biased region" description="Basic and acidic residues" evidence="4">
    <location>
        <begin position="464"/>
        <end position="475"/>
    </location>
</feature>
<dbReference type="PANTHER" id="PTHR21501:SF1">
    <property type="entry name" value="PROTEIN FAM-161"/>
    <property type="match status" value="1"/>
</dbReference>
<sequence length="649" mass="77378">MTDIYKNYIASLEIEPSRANFSAYNDKNFSQLVKTTLSNAANSEDFYERLVNLKNEQKKTLLYTEELYNQKQLLKETIQKSELNLNEIKSATYPPPRDENYKFNLNTVSAYENKLPNQIENEIKEFSKVESKPPLPKQSTVTFQEALTKSLYSGEKLDEITHELISEDLKRIEKIWENFKIEEELNPNKKSIDFNRKFEKRVKKDSKNSKKKQIEWVPKLTVPEPFSMTIREKIKSEQKKIQTRETQDEREKRIEAELRECSKQFRAQPVPAHVTVPLYEKIKNEEELRKLRLKKMSKEYMDKVCKPFNLTEPKKKEKERRHSYSEGQSEFNAQPLPDFYFDEELDEKVKELELYKQLKSQIRAIELLKQSKLPNNMQLQEEKKKLEQERAQIYIKEMSKLQKKIDKSLERRVKSANKGKPSRNSHDVPDHNAMYKKFVIEMEMKKTENRKNIKSEPFVLLTETRTRPPKEEKSAPKRSNSMSRLNKSLSASMDAFPIKYNESHKLRESLTKEKINDMTRKELQNEHIEKMKKLKQKKLHDQIQEKINYDPKVVKKSFDRHARKLRLDQKAMEEEYEKEINNMYKSIENRKLQFEQLEEKNLRKAIEKKCEEAFKRAGIEPNQFYDTRSSTKVASSVVQNPIDTEWINE</sequence>
<feature type="region of interest" description="Disordered" evidence="4">
    <location>
        <begin position="463"/>
        <end position="485"/>
    </location>
</feature>